<protein>
    <recommendedName>
        <fullName evidence="6">RRM domain-containing protein</fullName>
    </recommendedName>
</protein>
<evidence type="ECO:0000259" key="6">
    <source>
        <dbReference type="PROSITE" id="PS50102"/>
    </source>
</evidence>
<evidence type="ECO:0000256" key="2">
    <source>
        <dbReference type="ARBA" id="ARBA00022884"/>
    </source>
</evidence>
<evidence type="ECO:0000256" key="1">
    <source>
        <dbReference type="ARBA" id="ARBA00022737"/>
    </source>
</evidence>
<keyword evidence="5" id="KW-1133">Transmembrane helix</keyword>
<evidence type="ECO:0000313" key="8">
    <source>
        <dbReference type="Proteomes" id="UP000663827"/>
    </source>
</evidence>
<feature type="region of interest" description="Disordered" evidence="4">
    <location>
        <begin position="1"/>
        <end position="35"/>
    </location>
</feature>
<dbReference type="GO" id="GO:0003723">
    <property type="term" value="F:RNA binding"/>
    <property type="evidence" value="ECO:0007669"/>
    <property type="project" value="UniProtKB-UniRule"/>
</dbReference>
<feature type="transmembrane region" description="Helical" evidence="5">
    <location>
        <begin position="43"/>
        <end position="64"/>
    </location>
</feature>
<dbReference type="Gene3D" id="3.20.20.140">
    <property type="entry name" value="Metal-dependent hydrolases"/>
    <property type="match status" value="1"/>
</dbReference>
<evidence type="ECO:0000256" key="3">
    <source>
        <dbReference type="PROSITE-ProRule" id="PRU00176"/>
    </source>
</evidence>
<dbReference type="Pfam" id="PF01244">
    <property type="entry name" value="Peptidase_M19"/>
    <property type="match status" value="1"/>
</dbReference>
<gene>
    <name evidence="7" type="ORF">RDB_LOCUS42782</name>
</gene>
<dbReference type="GO" id="GO:0070573">
    <property type="term" value="F:metallodipeptidase activity"/>
    <property type="evidence" value="ECO:0007669"/>
    <property type="project" value="InterPro"/>
</dbReference>
<keyword evidence="2 3" id="KW-0694">RNA-binding</keyword>
<dbReference type="AlphaFoldDB" id="A0A8H3HVC4"/>
<keyword evidence="1" id="KW-0677">Repeat</keyword>
<dbReference type="PROSITE" id="PS50102">
    <property type="entry name" value="RRM"/>
    <property type="match status" value="2"/>
</dbReference>
<feature type="compositionally biased region" description="Low complexity" evidence="4">
    <location>
        <begin position="430"/>
        <end position="448"/>
    </location>
</feature>
<dbReference type="InterPro" id="IPR000504">
    <property type="entry name" value="RRM_dom"/>
</dbReference>
<dbReference type="Pfam" id="PF00076">
    <property type="entry name" value="RRM_1"/>
    <property type="match status" value="2"/>
</dbReference>
<comment type="caution">
    <text evidence="7">The sequence shown here is derived from an EMBL/GenBank/DDBJ whole genome shotgun (WGS) entry which is preliminary data.</text>
</comment>
<keyword evidence="5" id="KW-0472">Membrane</keyword>
<sequence length="473" mass="51506">MPSPTTEERAPLLPSSHTPDEHGLPTPDADSPNRRPRYTSVRIALSNLIALLLISAVVAIITNFEEGLPRDPNKAALAVLESAPVIDGHIDLPELVRTVYKNNITAFDLRERMPAHVDIPRIRKGHVGGFFWSVYVSCQDDGPDFLVPTNRVRDTLEQIDVAKLLIQQYSDFGKILDVRWPSKKFKATRRFCYLQYTSPAAAQAALSLHKKELAPGQSMSVYISNPERKKERTDAGADQREIYIAGLSRLATRTDLEQLFGQFGAIKEIRIATEADGSAKGYAFVEFEQEASALSMNNHELKKRRIAVTIADSRVHAKHKNEEHAGLTRKAEQRSRSLRIKNVPADATDGLLQQTFEKLAPVVSVQVQEGKGEAVVEFKHASDVGKLLLLTEPVTFNGVALELAEESAGKAPAKPTAAFVPRTAGSRPRAGLGSKKAGIGAGSASTSKPNAPAPAGGSGKNQDDFRNMLSGKK</sequence>
<evidence type="ECO:0000256" key="4">
    <source>
        <dbReference type="SAM" id="MobiDB-lite"/>
    </source>
</evidence>
<reference evidence="7" key="1">
    <citation type="submission" date="2021-01" db="EMBL/GenBank/DDBJ databases">
        <authorList>
            <person name="Kaushik A."/>
        </authorList>
    </citation>
    <scope>NUCLEOTIDE SEQUENCE</scope>
    <source>
        <strain evidence="7">AG5</strain>
    </source>
</reference>
<dbReference type="InterPro" id="IPR032466">
    <property type="entry name" value="Metal_Hydrolase"/>
</dbReference>
<evidence type="ECO:0000313" key="7">
    <source>
        <dbReference type="EMBL" id="CAE7104083.1"/>
    </source>
</evidence>
<feature type="domain" description="RRM" evidence="6">
    <location>
        <begin position="336"/>
        <end position="410"/>
    </location>
</feature>
<dbReference type="InterPro" id="IPR035979">
    <property type="entry name" value="RBD_domain_sf"/>
</dbReference>
<dbReference type="InterPro" id="IPR012677">
    <property type="entry name" value="Nucleotide-bd_a/b_plait_sf"/>
</dbReference>
<keyword evidence="5" id="KW-0812">Transmembrane</keyword>
<dbReference type="SUPFAM" id="SSF51556">
    <property type="entry name" value="Metallo-dependent hydrolases"/>
    <property type="match status" value="1"/>
</dbReference>
<dbReference type="GO" id="GO:0006508">
    <property type="term" value="P:proteolysis"/>
    <property type="evidence" value="ECO:0007669"/>
    <property type="project" value="InterPro"/>
</dbReference>
<accession>A0A8H3HVC4</accession>
<dbReference type="Gene3D" id="3.30.70.330">
    <property type="match status" value="2"/>
</dbReference>
<dbReference type="EMBL" id="CAJNJQ010000850">
    <property type="protein sequence ID" value="CAE7104083.1"/>
    <property type="molecule type" value="Genomic_DNA"/>
</dbReference>
<dbReference type="SMART" id="SM00360">
    <property type="entry name" value="RRM"/>
    <property type="match status" value="3"/>
</dbReference>
<dbReference type="Proteomes" id="UP000663827">
    <property type="component" value="Unassembled WGS sequence"/>
</dbReference>
<feature type="compositionally biased region" description="Basic and acidic residues" evidence="4">
    <location>
        <begin position="1"/>
        <end position="10"/>
    </location>
</feature>
<dbReference type="PANTHER" id="PTHR24012">
    <property type="entry name" value="RNA BINDING PROTEIN"/>
    <property type="match status" value="1"/>
</dbReference>
<name>A0A8H3HVC4_9AGAM</name>
<organism evidence="7 8">
    <name type="scientific">Rhizoctonia solani</name>
    <dbReference type="NCBI Taxonomy" id="456999"/>
    <lineage>
        <taxon>Eukaryota</taxon>
        <taxon>Fungi</taxon>
        <taxon>Dikarya</taxon>
        <taxon>Basidiomycota</taxon>
        <taxon>Agaricomycotina</taxon>
        <taxon>Agaricomycetes</taxon>
        <taxon>Cantharellales</taxon>
        <taxon>Ceratobasidiaceae</taxon>
        <taxon>Rhizoctonia</taxon>
    </lineage>
</organism>
<proteinExistence type="predicted"/>
<dbReference type="InterPro" id="IPR008257">
    <property type="entry name" value="Pept_M19"/>
</dbReference>
<evidence type="ECO:0000256" key="5">
    <source>
        <dbReference type="SAM" id="Phobius"/>
    </source>
</evidence>
<feature type="region of interest" description="Disordered" evidence="4">
    <location>
        <begin position="406"/>
        <end position="473"/>
    </location>
</feature>
<dbReference type="SUPFAM" id="SSF54928">
    <property type="entry name" value="RNA-binding domain, RBD"/>
    <property type="match status" value="2"/>
</dbReference>
<dbReference type="PROSITE" id="PS51365">
    <property type="entry name" value="RENAL_DIPEPTIDASE_2"/>
    <property type="match status" value="1"/>
</dbReference>
<feature type="domain" description="RRM" evidence="6">
    <location>
        <begin position="240"/>
        <end position="313"/>
    </location>
</feature>